<accession>A0A327SIC3</accession>
<feature type="domain" description="Phage tail tape measure protein" evidence="1">
    <location>
        <begin position="297"/>
        <end position="484"/>
    </location>
</feature>
<reference evidence="2 3" key="1">
    <citation type="submission" date="2018-06" db="EMBL/GenBank/DDBJ databases">
        <title>Genomic Encyclopedia of Archaeal and Bacterial Type Strains, Phase II (KMG-II): from individual species to whole genera.</title>
        <authorList>
            <person name="Goeker M."/>
        </authorList>
    </citation>
    <scope>NUCLEOTIDE SEQUENCE [LARGE SCALE GENOMIC DNA]</scope>
    <source>
        <strain evidence="2 3">DSM 14825</strain>
    </source>
</reference>
<protein>
    <submittedName>
        <fullName evidence="2">TP901 family phage tail tape measure protein</fullName>
    </submittedName>
</protein>
<dbReference type="Pfam" id="PF10145">
    <property type="entry name" value="PhageMin_Tail"/>
    <property type="match status" value="1"/>
</dbReference>
<name>A0A327SIC3_9SPHI</name>
<evidence type="ECO:0000259" key="1">
    <source>
        <dbReference type="Pfam" id="PF10145"/>
    </source>
</evidence>
<organism evidence="2 3">
    <name type="scientific">Pedobacter cryoconitis</name>
    <dbReference type="NCBI Taxonomy" id="188932"/>
    <lineage>
        <taxon>Bacteria</taxon>
        <taxon>Pseudomonadati</taxon>
        <taxon>Bacteroidota</taxon>
        <taxon>Sphingobacteriia</taxon>
        <taxon>Sphingobacteriales</taxon>
        <taxon>Sphingobacteriaceae</taxon>
        <taxon>Pedobacter</taxon>
    </lineage>
</organism>
<dbReference type="RefSeq" id="WP_111634578.1">
    <property type="nucleotide sequence ID" value="NZ_QLLR01000016.1"/>
</dbReference>
<gene>
    <name evidence="2" type="ORF">LY11_03140</name>
</gene>
<comment type="caution">
    <text evidence="2">The sequence shown here is derived from an EMBL/GenBank/DDBJ whole genome shotgun (WGS) entry which is preliminary data.</text>
</comment>
<evidence type="ECO:0000313" key="3">
    <source>
        <dbReference type="Proteomes" id="UP000249754"/>
    </source>
</evidence>
<proteinExistence type="predicted"/>
<dbReference type="NCBIfam" id="TIGR01760">
    <property type="entry name" value="tape_meas_TP901"/>
    <property type="match status" value="1"/>
</dbReference>
<evidence type="ECO:0000313" key="2">
    <source>
        <dbReference type="EMBL" id="RAJ28866.1"/>
    </source>
</evidence>
<sequence length="1172" mass="125099">MGAGSDAMLSLEVIAKMDSLSAGLKTGEKDIIDFVSNGNTALKSLEKTLSDLGIGMSSQGLKSFGNEMKDLKVKAEDSRVAFMKTKAANEELKKATIDATTAVQEQKVVTETNRSSVERAKEATLQYTATLIQQKLTTEQNRTASAAATVAINQLRLANMQNKVAVVAAAGSYAEAQQKLTALGKEIRAAGDVMTGKMNPAVKAMIIQYDKLNDSLKKVDAAMGNHQRNVGDYASAAIKSLAAMAESYISFYTVVSLGKQIIANNAEISDSMSDVQRTAGLTTVEVNALVETLKKIDTRTSLKGLLDIAIIGGQLGIAKEQLGGFTTAVDQLSVSLSGELQGGAEGVAKSLGVLNNVFGVSKAEGGDVEKAFNQIGSVILGLGQSGLATGDFLTDFGERVGGVAAQAGLSLPVLLSYGAVLQENGVSAEVAGTAFKKLIGSIATKREKFLAVAQIADASLTLKEFTNIINTDTQKALELFFNGLAKGGQKTTQFQDLMKSAGMDAARAGQAISALALHQQDLNKHISESTVQYKEGKLSAEQFEIKNDNLAASLSKLGNTITNITTDPNSSTGNFFKRVIEGATTSIKWIDTLADRIQAASDKMIITKVMNGGTPVSSKEEIDAAFKRRRDRSTDDLKDRLTGTGSTKADLMASGKSEIELRKLITIETKKQTEAIGRLNYNLAYIKDPNNVGKPLDDQIAKTNKLRLATFQQEATVNRLKDTYKKLYPPTVVKGEGVDLPGKENKKSAHAFDTVEKQLQDFYNKSNIITKEGLSKDLQEWDDKYNKIKAVIEKLPAGEKKAKASATLETNYTEGKTNIIADNSKQIADFVKKRNDATELIELDGTARTIQNLKNEFAEKIRLSEGNKSAIIALKKQEADEINKVNVDKGIKDQQISALQIAEIVKEHRNTQMAMFDASKNGLDPYGAQIEAQRRALEDLKKLRSDALINQAEYESKSAELSKNTEALINTQAFAENMKSAVESFTVDTVGKFAEGIGQMMASGDMSGFGNEVLSAFGGFLGKMGDLLIQYGIAAQIKAALDKALLVPLGGFIAGAAAIAAGIALKIAAGAFSGLINGGSGGSGGKQQQSPQYGVAHYAMGTNYAPGGVALVGEQGPELVNLPMGSQVVPNHDVMRSINGNANVQVMIPEVRLSGQDIYVSFKRTEKINNRG</sequence>
<dbReference type="Proteomes" id="UP000249754">
    <property type="component" value="Unassembled WGS sequence"/>
</dbReference>
<dbReference type="OrthoDB" id="1414895at2"/>
<dbReference type="EMBL" id="QLLR01000016">
    <property type="protein sequence ID" value="RAJ28866.1"/>
    <property type="molecule type" value="Genomic_DNA"/>
</dbReference>
<dbReference type="AlphaFoldDB" id="A0A327SIC3"/>
<dbReference type="InterPro" id="IPR010090">
    <property type="entry name" value="Phage_tape_meas"/>
</dbReference>